<dbReference type="Gene3D" id="3.40.50.880">
    <property type="match status" value="1"/>
</dbReference>
<dbReference type="GO" id="GO:0005975">
    <property type="term" value="P:carbohydrate metabolic process"/>
    <property type="evidence" value="ECO:0007669"/>
    <property type="project" value="InterPro"/>
</dbReference>
<dbReference type="PANTHER" id="PTHR36447">
    <property type="entry name" value="BETA-GALACTOSIDASE GANA"/>
    <property type="match status" value="1"/>
</dbReference>
<reference evidence="2" key="2">
    <citation type="journal article" date="2014" name="ISME J.">
        <title>Microbial stratification in low pH oxic and suboxic macroscopic growths along an acid mine drainage.</title>
        <authorList>
            <person name="Mendez-Garcia C."/>
            <person name="Mesa V."/>
            <person name="Sprenger R.R."/>
            <person name="Richter M."/>
            <person name="Diez M.S."/>
            <person name="Solano J."/>
            <person name="Bargiela R."/>
            <person name="Golyshina O.V."/>
            <person name="Manteca A."/>
            <person name="Ramos J.L."/>
            <person name="Gallego J.R."/>
            <person name="Llorente I."/>
            <person name="Martins Dos Santos V.A."/>
            <person name="Jensen O.N."/>
            <person name="Pelaez A.I."/>
            <person name="Sanchez J."/>
            <person name="Ferrer M."/>
        </authorList>
    </citation>
    <scope>NUCLEOTIDE SEQUENCE</scope>
</reference>
<dbReference type="InterPro" id="IPR003476">
    <property type="entry name" value="Glyco_hydro_42"/>
</dbReference>
<reference evidence="2" key="1">
    <citation type="submission" date="2013-08" db="EMBL/GenBank/DDBJ databases">
        <authorList>
            <person name="Mendez C."/>
            <person name="Richter M."/>
            <person name="Ferrer M."/>
            <person name="Sanchez J."/>
        </authorList>
    </citation>
    <scope>NUCLEOTIDE SEQUENCE</scope>
</reference>
<evidence type="ECO:0000259" key="1">
    <source>
        <dbReference type="Pfam" id="PF08532"/>
    </source>
</evidence>
<dbReference type="InterPro" id="IPR013738">
    <property type="entry name" value="Beta_galactosidase_Trimer"/>
</dbReference>
<protein>
    <submittedName>
        <fullName evidence="2">Beta-galactosidase trimerisation domain protein</fullName>
        <ecNumber evidence="2">3.2.1.-</ecNumber>
    </submittedName>
</protein>
<accession>T1B2Q2</accession>
<feature type="non-terminal residue" evidence="2">
    <location>
        <position position="192"/>
    </location>
</feature>
<dbReference type="PANTHER" id="PTHR36447:SF2">
    <property type="entry name" value="BETA-GALACTOSIDASE YESZ"/>
    <property type="match status" value="1"/>
</dbReference>
<dbReference type="CDD" id="cd03143">
    <property type="entry name" value="A4_beta-galactosidase_middle_domain"/>
    <property type="match status" value="1"/>
</dbReference>
<dbReference type="SUPFAM" id="SSF52317">
    <property type="entry name" value="Class I glutamine amidotransferase-like"/>
    <property type="match status" value="1"/>
</dbReference>
<sequence>MSYASRWAIDFQRQSVRYRQLDVLLDYYRPLEDLTHSVDIVSARAPLQRYKIVFAPSLNVISAKLARHLRRYVLGGGVLVLGPRSGMKDRYNRLNVERQPGPLVPLLGGRVQQYYALVSRVSVSGSMGRGTGRIWAEALTPHSSATRVLLRYGAGNAWLSGTPAALEHRYGRRNHLSRHDSESAPHARVRCA</sequence>
<dbReference type="Pfam" id="PF08532">
    <property type="entry name" value="Glyco_hydro_42M"/>
    <property type="match status" value="1"/>
</dbReference>
<dbReference type="EMBL" id="AUZX01005607">
    <property type="protein sequence ID" value="EQD67141.1"/>
    <property type="molecule type" value="Genomic_DNA"/>
</dbReference>
<proteinExistence type="predicted"/>
<feature type="domain" description="Beta-galactosidase trimerisation" evidence="1">
    <location>
        <begin position="2"/>
        <end position="172"/>
    </location>
</feature>
<evidence type="ECO:0000313" key="2">
    <source>
        <dbReference type="EMBL" id="EQD67141.1"/>
    </source>
</evidence>
<name>T1B2Q2_9ZZZZ</name>
<dbReference type="InterPro" id="IPR029062">
    <property type="entry name" value="Class_I_gatase-like"/>
</dbReference>
<dbReference type="GO" id="GO:0004565">
    <property type="term" value="F:beta-galactosidase activity"/>
    <property type="evidence" value="ECO:0007669"/>
    <property type="project" value="InterPro"/>
</dbReference>
<dbReference type="AlphaFoldDB" id="T1B2Q2"/>
<dbReference type="EC" id="3.2.1.-" evidence="2"/>
<organism evidence="2">
    <name type="scientific">mine drainage metagenome</name>
    <dbReference type="NCBI Taxonomy" id="410659"/>
    <lineage>
        <taxon>unclassified sequences</taxon>
        <taxon>metagenomes</taxon>
        <taxon>ecological metagenomes</taxon>
    </lineage>
</organism>
<comment type="caution">
    <text evidence="2">The sequence shown here is derived from an EMBL/GenBank/DDBJ whole genome shotgun (WGS) entry which is preliminary data.</text>
</comment>
<keyword evidence="2" id="KW-0378">Hydrolase</keyword>
<gene>
    <name evidence="2" type="ORF">B1A_07828</name>
</gene>
<keyword evidence="2" id="KW-0326">Glycosidase</keyword>